<keyword evidence="2" id="KW-1185">Reference proteome</keyword>
<proteinExistence type="predicted"/>
<dbReference type="Gene3D" id="2.60.120.260">
    <property type="entry name" value="Galactose-binding domain-like"/>
    <property type="match status" value="1"/>
</dbReference>
<dbReference type="PROSITE" id="PS01285">
    <property type="entry name" value="FA58C_1"/>
    <property type="match status" value="1"/>
</dbReference>
<comment type="caution">
    <text evidence="1">The sequence shown here is derived from an EMBL/GenBank/DDBJ whole genome shotgun (WGS) entry which is preliminary data.</text>
</comment>
<dbReference type="PROSITE" id="PS50022">
    <property type="entry name" value="FA58C_3"/>
    <property type="match status" value="2"/>
</dbReference>
<dbReference type="SUPFAM" id="SSF49785">
    <property type="entry name" value="Galactose-binding domain-like"/>
    <property type="match status" value="1"/>
</dbReference>
<gene>
    <name evidence="1" type="ORF">PACLA_8A069218</name>
</gene>
<dbReference type="EMBL" id="CACRXK020018411">
    <property type="protein sequence ID" value="CAB4032452.1"/>
    <property type="molecule type" value="Genomic_DNA"/>
</dbReference>
<reference evidence="1" key="1">
    <citation type="submission" date="2020-04" db="EMBL/GenBank/DDBJ databases">
        <authorList>
            <person name="Alioto T."/>
            <person name="Alioto T."/>
            <person name="Gomez Garrido J."/>
        </authorList>
    </citation>
    <scope>NUCLEOTIDE SEQUENCE</scope>
    <source>
        <strain evidence="1">A484AB</strain>
    </source>
</reference>
<sequence>MEDRSILDSQILASSTKDYQTSGAAYARLNLTTIGNVSSDSWIAAEKDNDPWLQIDFISNVTISEIRTQGLENRSSYVTSYTLSFEIKGTEFYANYNISSIIRQPLKPVIFARFIRIRPKTWTGDCALRVEFYGEHEECTDPQPLGIENGRILDSQLYASALTITEDGPQIGRLNMLSG</sequence>
<dbReference type="CDD" id="cd00057">
    <property type="entry name" value="FA58C"/>
    <property type="match status" value="1"/>
</dbReference>
<accession>A0A6S7L206</accession>
<dbReference type="PANTHER" id="PTHR24543">
    <property type="entry name" value="MULTICOPPER OXIDASE-RELATED"/>
    <property type="match status" value="1"/>
</dbReference>
<dbReference type="Proteomes" id="UP001152795">
    <property type="component" value="Unassembled WGS sequence"/>
</dbReference>
<protein>
    <submittedName>
        <fullName evidence="1">Uncharacterized protein</fullName>
    </submittedName>
</protein>
<dbReference type="InterPro" id="IPR000421">
    <property type="entry name" value="FA58C"/>
</dbReference>
<dbReference type="OrthoDB" id="5983125at2759"/>
<name>A0A6S7L206_PARCT</name>
<dbReference type="PANTHER" id="PTHR24543:SF325">
    <property type="entry name" value="F5_8 TYPE C DOMAIN-CONTAINING PROTEIN"/>
    <property type="match status" value="1"/>
</dbReference>
<feature type="non-terminal residue" evidence="1">
    <location>
        <position position="1"/>
    </location>
</feature>
<evidence type="ECO:0000313" key="2">
    <source>
        <dbReference type="Proteomes" id="UP001152795"/>
    </source>
</evidence>
<dbReference type="Pfam" id="PF00754">
    <property type="entry name" value="F5_F8_type_C"/>
    <property type="match status" value="1"/>
</dbReference>
<dbReference type="AlphaFoldDB" id="A0A6S7L206"/>
<organism evidence="1 2">
    <name type="scientific">Paramuricea clavata</name>
    <name type="common">Red gorgonian</name>
    <name type="synonym">Violescent sea-whip</name>
    <dbReference type="NCBI Taxonomy" id="317549"/>
    <lineage>
        <taxon>Eukaryota</taxon>
        <taxon>Metazoa</taxon>
        <taxon>Cnidaria</taxon>
        <taxon>Anthozoa</taxon>
        <taxon>Octocorallia</taxon>
        <taxon>Malacalcyonacea</taxon>
        <taxon>Plexauridae</taxon>
        <taxon>Paramuricea</taxon>
    </lineage>
</organism>
<evidence type="ECO:0000313" key="1">
    <source>
        <dbReference type="EMBL" id="CAB4032452.1"/>
    </source>
</evidence>
<dbReference type="InterPro" id="IPR008979">
    <property type="entry name" value="Galactose-bd-like_sf"/>
</dbReference>